<dbReference type="OrthoDB" id="46564at2759"/>
<keyword evidence="4" id="KW-0949">S-adenosyl-L-methionine</keyword>
<keyword evidence="2" id="KW-0489">Methyltransferase</keyword>
<dbReference type="AlphaFoldDB" id="A0A8J4PQD4"/>
<organism evidence="5 6">
    <name type="scientific">Polysphondylium violaceum</name>
    <dbReference type="NCBI Taxonomy" id="133409"/>
    <lineage>
        <taxon>Eukaryota</taxon>
        <taxon>Amoebozoa</taxon>
        <taxon>Evosea</taxon>
        <taxon>Eumycetozoa</taxon>
        <taxon>Dictyostelia</taxon>
        <taxon>Dictyosteliales</taxon>
        <taxon>Dictyosteliaceae</taxon>
        <taxon>Polysphondylium</taxon>
    </lineage>
</organism>
<accession>A0A8J4PQD4</accession>
<dbReference type="PANTHER" id="PTHR14614">
    <property type="entry name" value="HEPATOCELLULAR CARCINOMA-ASSOCIATED ANTIGEN"/>
    <property type="match status" value="1"/>
</dbReference>
<reference evidence="5" key="1">
    <citation type="submission" date="2020-01" db="EMBL/GenBank/DDBJ databases">
        <title>Development of genomics and gene disruption for Polysphondylium violaceum indicates a role for the polyketide synthase stlB in stalk morphogenesis.</title>
        <authorList>
            <person name="Narita B."/>
            <person name="Kawabe Y."/>
            <person name="Kin K."/>
            <person name="Saito T."/>
            <person name="Gibbs R."/>
            <person name="Kuspa A."/>
            <person name="Muzny D."/>
            <person name="Queller D."/>
            <person name="Richards S."/>
            <person name="Strassman J."/>
            <person name="Sucgang R."/>
            <person name="Worley K."/>
            <person name="Schaap P."/>
        </authorList>
    </citation>
    <scope>NUCLEOTIDE SEQUENCE</scope>
    <source>
        <strain evidence="5">QSvi11</strain>
    </source>
</reference>
<dbReference type="CDD" id="cd02440">
    <property type="entry name" value="AdoMet_MTases"/>
    <property type="match status" value="1"/>
</dbReference>
<sequence>MSSPPNNSIEIIEESLNIFEEPTSSEEEVEYSFHTYKRVEPIDDTCNPSIKDITVRLSQKHSLWAHLPWNAGIALSDYFEHNVDFKNKNDSQKKTLTIHHPSSVLELGAGAGFPSFIAALKGAKKVVLTDYPDEELISNMKYNVNNSLPQNLTINRVYGEEHLWGKQPEDLFKLLENPTTEKFDIIILSDLIFNHTSHERMLTSCQKCLSDNGVVYVTFSHHRPNRMEKDLYFFEDAVKYGFESEKFSERKMQAMFDNDFGSEEVRKTVHFYIMKFKKE</sequence>
<evidence type="ECO:0000313" key="5">
    <source>
        <dbReference type="EMBL" id="KAF2072265.1"/>
    </source>
</evidence>
<keyword evidence="3" id="KW-0808">Transferase</keyword>
<proteinExistence type="predicted"/>
<name>A0A8J4PQD4_9MYCE</name>
<dbReference type="GO" id="GO:0005737">
    <property type="term" value="C:cytoplasm"/>
    <property type="evidence" value="ECO:0007669"/>
    <property type="project" value="TreeGrafter"/>
</dbReference>
<dbReference type="PANTHER" id="PTHR14614:SF10">
    <property type="entry name" value="PROTEIN N-TERMINAL AND LYSINE N-METHYLTRANSFERASE EFM7"/>
    <property type="match status" value="1"/>
</dbReference>
<dbReference type="Proteomes" id="UP000695562">
    <property type="component" value="Unassembled WGS sequence"/>
</dbReference>
<evidence type="ECO:0000256" key="2">
    <source>
        <dbReference type="ARBA" id="ARBA00022603"/>
    </source>
</evidence>
<evidence type="ECO:0000256" key="4">
    <source>
        <dbReference type="ARBA" id="ARBA00022691"/>
    </source>
</evidence>
<dbReference type="SUPFAM" id="SSF53335">
    <property type="entry name" value="S-adenosyl-L-methionine-dependent methyltransferases"/>
    <property type="match status" value="1"/>
</dbReference>
<evidence type="ECO:0000313" key="6">
    <source>
        <dbReference type="Proteomes" id="UP000695562"/>
    </source>
</evidence>
<dbReference type="InterPro" id="IPR019410">
    <property type="entry name" value="Methyltransf_16"/>
</dbReference>
<dbReference type="Gene3D" id="3.40.50.150">
    <property type="entry name" value="Vaccinia Virus protein VP39"/>
    <property type="match status" value="1"/>
</dbReference>
<dbReference type="PROSITE" id="PS51560">
    <property type="entry name" value="SAM_MT_NNT1"/>
    <property type="match status" value="1"/>
</dbReference>
<dbReference type="GO" id="GO:0008168">
    <property type="term" value="F:methyltransferase activity"/>
    <property type="evidence" value="ECO:0007669"/>
    <property type="project" value="UniProtKB-KW"/>
</dbReference>
<dbReference type="InterPro" id="IPR025784">
    <property type="entry name" value="EFM7"/>
</dbReference>
<comment type="caution">
    <text evidence="5">The sequence shown here is derived from an EMBL/GenBank/DDBJ whole genome shotgun (WGS) entry which is preliminary data.</text>
</comment>
<evidence type="ECO:0000256" key="3">
    <source>
        <dbReference type="ARBA" id="ARBA00022679"/>
    </source>
</evidence>
<dbReference type="GO" id="GO:0032259">
    <property type="term" value="P:methylation"/>
    <property type="evidence" value="ECO:0007669"/>
    <property type="project" value="UniProtKB-KW"/>
</dbReference>
<dbReference type="InterPro" id="IPR029063">
    <property type="entry name" value="SAM-dependent_MTases_sf"/>
</dbReference>
<keyword evidence="6" id="KW-1185">Reference proteome</keyword>
<dbReference type="EMBL" id="AJWJ01000295">
    <property type="protein sequence ID" value="KAF2072265.1"/>
    <property type="molecule type" value="Genomic_DNA"/>
</dbReference>
<evidence type="ECO:0000256" key="1">
    <source>
        <dbReference type="ARBA" id="ARBA00022490"/>
    </source>
</evidence>
<keyword evidence="1" id="KW-0963">Cytoplasm</keyword>
<gene>
    <name evidence="5" type="ORF">CYY_006419</name>
</gene>
<dbReference type="Pfam" id="PF10294">
    <property type="entry name" value="Methyltransf_16"/>
    <property type="match status" value="1"/>
</dbReference>
<protein>
    <submittedName>
        <fullName evidence="5">Uncharacterized protein</fullName>
    </submittedName>
</protein>